<sequence>MVVDGERLKVLLSRAQREVVLCAPFIKVAVLETLFESIPEDVEVRVYTRWRAAEVAAGVSDLEVFELVNERAGARLFILDALHGKLYTADSECMLGSANLTGPALGWSRKNNIELMVPMAIEAPEVQAFMKRLNEAVPATYTLRKQIEDAAKELVAHPLEEGQAMDEDDVQGRRGQWLPRCAAPEKLYAIFCDENTNAVVKDTLRDGLQDLRDLSLPPGLSAAEFEVEIRNALLSMPSFAQITARIPSRITDGEGRNLVLQCKPHLDGSDAAYLWQIVRGWISVFFASQYEVAAESYVVRLRSSRKSKVDSSE</sequence>
<dbReference type="RefSeq" id="WP_100917483.1">
    <property type="nucleotide sequence ID" value="NZ_CP020370.1"/>
</dbReference>
<dbReference type="InterPro" id="IPR059166">
    <property type="entry name" value="PLD-like_cat"/>
</dbReference>
<dbReference type="EMBL" id="CP020370">
    <property type="protein sequence ID" value="AUB79665.1"/>
    <property type="molecule type" value="Genomic_DNA"/>
</dbReference>
<organism evidence="1 2">
    <name type="scientific">Candidatus Thiodictyon syntrophicum</name>
    <dbReference type="NCBI Taxonomy" id="1166950"/>
    <lineage>
        <taxon>Bacteria</taxon>
        <taxon>Pseudomonadati</taxon>
        <taxon>Pseudomonadota</taxon>
        <taxon>Gammaproteobacteria</taxon>
        <taxon>Chromatiales</taxon>
        <taxon>Chromatiaceae</taxon>
        <taxon>Thiodictyon</taxon>
    </lineage>
</organism>
<dbReference type="Proteomes" id="UP000232638">
    <property type="component" value="Chromosome"/>
</dbReference>
<dbReference type="AlphaFoldDB" id="A0A2K8U2B0"/>
<proteinExistence type="predicted"/>
<keyword evidence="2" id="KW-1185">Reference proteome</keyword>
<protein>
    <recommendedName>
        <fullName evidence="3">PLD phosphodiesterase domain-containing protein</fullName>
    </recommendedName>
</protein>
<dbReference type="KEGG" id="tsy:THSYN_00945"/>
<accession>A0A2K8U2B0</accession>
<dbReference type="SUPFAM" id="SSF56024">
    <property type="entry name" value="Phospholipase D/nuclease"/>
    <property type="match status" value="1"/>
</dbReference>
<dbReference type="OrthoDB" id="7790352at2"/>
<gene>
    <name evidence="1" type="ORF">THSYN_00945</name>
</gene>
<name>A0A2K8U2B0_9GAMM</name>
<evidence type="ECO:0000313" key="1">
    <source>
        <dbReference type="EMBL" id="AUB79665.1"/>
    </source>
</evidence>
<evidence type="ECO:0000313" key="2">
    <source>
        <dbReference type="Proteomes" id="UP000232638"/>
    </source>
</evidence>
<evidence type="ECO:0008006" key="3">
    <source>
        <dbReference type="Google" id="ProtNLM"/>
    </source>
</evidence>
<reference evidence="1 2" key="1">
    <citation type="submission" date="2017-03" db="EMBL/GenBank/DDBJ databases">
        <title>Complete genome sequence of Candidatus 'Thiodictyon syntrophicum' sp. nov. strain Cad16T, a photolithoautotroph purple sulfur bacterium isolated from an alpine meromictic lake.</title>
        <authorList>
            <person name="Luedin S.M."/>
            <person name="Pothier J.F."/>
            <person name="Danza F."/>
            <person name="Storelli N."/>
            <person name="Wittwer M."/>
            <person name="Tonolla M."/>
        </authorList>
    </citation>
    <scope>NUCLEOTIDE SEQUENCE [LARGE SCALE GENOMIC DNA]</scope>
    <source>
        <strain evidence="1 2">Cad16T</strain>
    </source>
</reference>
<dbReference type="CDD" id="cd09176">
    <property type="entry name" value="PLDc_unchar6"/>
    <property type="match status" value="1"/>
</dbReference>
<dbReference type="Gene3D" id="3.30.870.10">
    <property type="entry name" value="Endonuclease Chain A"/>
    <property type="match status" value="1"/>
</dbReference>